<comment type="catalytic activity">
    <reaction evidence="10">
        <text>L-threonyl-[protein] + ATP = O-phospho-L-threonyl-[protein] + ADP + H(+)</text>
        <dbReference type="Rhea" id="RHEA:46608"/>
        <dbReference type="Rhea" id="RHEA-COMP:11060"/>
        <dbReference type="Rhea" id="RHEA-COMP:11605"/>
        <dbReference type="ChEBI" id="CHEBI:15378"/>
        <dbReference type="ChEBI" id="CHEBI:30013"/>
        <dbReference type="ChEBI" id="CHEBI:30616"/>
        <dbReference type="ChEBI" id="CHEBI:61977"/>
        <dbReference type="ChEBI" id="CHEBI:456216"/>
        <dbReference type="EC" id="2.7.11.1"/>
    </reaction>
</comment>
<keyword evidence="5" id="KW-0732">Signal</keyword>
<dbReference type="GO" id="GO:0004674">
    <property type="term" value="F:protein serine/threonine kinase activity"/>
    <property type="evidence" value="ECO:0007669"/>
    <property type="project" value="UniProtKB-EC"/>
</dbReference>
<keyword evidence="6" id="KW-0547">Nucleotide-binding</keyword>
<evidence type="ECO:0000313" key="13">
    <source>
        <dbReference type="EMBL" id="CAI9784278.1"/>
    </source>
</evidence>
<dbReference type="Gene3D" id="3.80.10.10">
    <property type="entry name" value="Ribonuclease Inhibitor"/>
    <property type="match status" value="3"/>
</dbReference>
<evidence type="ECO:0000259" key="12">
    <source>
        <dbReference type="Pfam" id="PF11721"/>
    </source>
</evidence>
<accession>A0AAD2AAK9</accession>
<dbReference type="FunFam" id="2.60.120.430:FF:000004">
    <property type="entry name" value="Putative leucine-rich repeat receptor-like serine/threonine-protein kinase"/>
    <property type="match status" value="1"/>
</dbReference>
<evidence type="ECO:0000256" key="3">
    <source>
        <dbReference type="ARBA" id="ARBA00022553"/>
    </source>
</evidence>
<dbReference type="PANTHER" id="PTHR48006:SF81">
    <property type="entry name" value="PROTEIN KINASE DOMAIN-CONTAINING PROTEIN"/>
    <property type="match status" value="1"/>
</dbReference>
<protein>
    <recommendedName>
        <fullName evidence="2">non-specific serine/threonine protein kinase</fullName>
        <ecNumber evidence="2">2.7.11.1</ecNumber>
    </recommendedName>
</protein>
<dbReference type="Proteomes" id="UP000834106">
    <property type="component" value="Chromosome 20"/>
</dbReference>
<dbReference type="SUPFAM" id="SSF52058">
    <property type="entry name" value="L domain-like"/>
    <property type="match status" value="1"/>
</dbReference>
<evidence type="ECO:0000256" key="2">
    <source>
        <dbReference type="ARBA" id="ARBA00012513"/>
    </source>
</evidence>
<evidence type="ECO:0000313" key="14">
    <source>
        <dbReference type="Proteomes" id="UP000834106"/>
    </source>
</evidence>
<organism evidence="13 14">
    <name type="scientific">Fraxinus pennsylvanica</name>
    <dbReference type="NCBI Taxonomy" id="56036"/>
    <lineage>
        <taxon>Eukaryota</taxon>
        <taxon>Viridiplantae</taxon>
        <taxon>Streptophyta</taxon>
        <taxon>Embryophyta</taxon>
        <taxon>Tracheophyta</taxon>
        <taxon>Spermatophyta</taxon>
        <taxon>Magnoliopsida</taxon>
        <taxon>eudicotyledons</taxon>
        <taxon>Gunneridae</taxon>
        <taxon>Pentapetalae</taxon>
        <taxon>asterids</taxon>
        <taxon>lamiids</taxon>
        <taxon>Lamiales</taxon>
        <taxon>Oleaceae</taxon>
        <taxon>Oleeae</taxon>
        <taxon>Fraxinus</taxon>
    </lineage>
</organism>
<keyword evidence="4" id="KW-0808">Transferase</keyword>
<comment type="subcellular location">
    <subcellularLocation>
        <location evidence="1">Membrane</location>
        <topology evidence="1">Single-pass type I membrane protein</topology>
    </subcellularLocation>
</comment>
<evidence type="ECO:0000256" key="6">
    <source>
        <dbReference type="ARBA" id="ARBA00022741"/>
    </source>
</evidence>
<keyword evidence="7" id="KW-0067">ATP-binding</keyword>
<evidence type="ECO:0000256" key="1">
    <source>
        <dbReference type="ARBA" id="ARBA00004479"/>
    </source>
</evidence>
<dbReference type="GO" id="GO:0016020">
    <property type="term" value="C:membrane"/>
    <property type="evidence" value="ECO:0007669"/>
    <property type="project" value="UniProtKB-SubCell"/>
</dbReference>
<evidence type="ECO:0000256" key="11">
    <source>
        <dbReference type="ARBA" id="ARBA00048679"/>
    </source>
</evidence>
<dbReference type="Gene3D" id="2.60.120.430">
    <property type="entry name" value="Galactose-binding lectin"/>
    <property type="match status" value="1"/>
</dbReference>
<dbReference type="InterPro" id="IPR051824">
    <property type="entry name" value="LRR_Rcpt-Like_S/T_Kinase"/>
</dbReference>
<evidence type="ECO:0000256" key="10">
    <source>
        <dbReference type="ARBA" id="ARBA00047899"/>
    </source>
</evidence>
<name>A0AAD2AAK9_9LAMI</name>
<dbReference type="PANTHER" id="PTHR48006">
    <property type="entry name" value="LEUCINE-RICH REPEAT-CONTAINING PROTEIN DDB_G0281931-RELATED"/>
    <property type="match status" value="1"/>
</dbReference>
<evidence type="ECO:0000256" key="7">
    <source>
        <dbReference type="ARBA" id="ARBA00022840"/>
    </source>
</evidence>
<keyword evidence="14" id="KW-1185">Reference proteome</keyword>
<dbReference type="Pfam" id="PF11721">
    <property type="entry name" value="Malectin"/>
    <property type="match status" value="1"/>
</dbReference>
<proteinExistence type="predicted"/>
<dbReference type="InterPro" id="IPR021720">
    <property type="entry name" value="Malectin_dom"/>
</dbReference>
<feature type="domain" description="Malectin" evidence="12">
    <location>
        <begin position="306"/>
        <end position="489"/>
    </location>
</feature>
<keyword evidence="3" id="KW-0597">Phosphoprotein</keyword>
<evidence type="ECO:0000256" key="8">
    <source>
        <dbReference type="ARBA" id="ARBA00023170"/>
    </source>
</evidence>
<comment type="catalytic activity">
    <reaction evidence="11">
        <text>L-seryl-[protein] + ATP = O-phospho-L-seryl-[protein] + ADP + H(+)</text>
        <dbReference type="Rhea" id="RHEA:17989"/>
        <dbReference type="Rhea" id="RHEA-COMP:9863"/>
        <dbReference type="Rhea" id="RHEA-COMP:11604"/>
        <dbReference type="ChEBI" id="CHEBI:15378"/>
        <dbReference type="ChEBI" id="CHEBI:29999"/>
        <dbReference type="ChEBI" id="CHEBI:30616"/>
        <dbReference type="ChEBI" id="CHEBI:83421"/>
        <dbReference type="ChEBI" id="CHEBI:456216"/>
        <dbReference type="EC" id="2.7.11.1"/>
    </reaction>
</comment>
<gene>
    <name evidence="13" type="ORF">FPE_LOCUS31708</name>
</gene>
<dbReference type="Pfam" id="PF13855">
    <property type="entry name" value="LRR_8"/>
    <property type="match status" value="1"/>
</dbReference>
<dbReference type="EMBL" id="OU503055">
    <property type="protein sequence ID" value="CAI9784278.1"/>
    <property type="molecule type" value="Genomic_DNA"/>
</dbReference>
<dbReference type="EC" id="2.7.11.1" evidence="2"/>
<evidence type="ECO:0000256" key="5">
    <source>
        <dbReference type="ARBA" id="ARBA00022729"/>
    </source>
</evidence>
<keyword evidence="8" id="KW-0675">Receptor</keyword>
<dbReference type="GO" id="GO:0005524">
    <property type="term" value="F:ATP binding"/>
    <property type="evidence" value="ECO:0007669"/>
    <property type="project" value="UniProtKB-KW"/>
</dbReference>
<dbReference type="AlphaFoldDB" id="A0AAD2AAK9"/>
<dbReference type="Pfam" id="PF00560">
    <property type="entry name" value="LRR_1"/>
    <property type="match status" value="2"/>
</dbReference>
<evidence type="ECO:0000256" key="4">
    <source>
        <dbReference type="ARBA" id="ARBA00022679"/>
    </source>
</evidence>
<keyword evidence="9" id="KW-0325">Glycoprotein</keyword>
<evidence type="ECO:0000256" key="9">
    <source>
        <dbReference type="ARBA" id="ARBA00023180"/>
    </source>
</evidence>
<dbReference type="InterPro" id="IPR032675">
    <property type="entry name" value="LRR_dom_sf"/>
</dbReference>
<sequence length="496" mass="54439">MGLTSWCSDLCILRRQSLGGKVPPKLFRLPYLIEIDLTRNYLNGTIPREWGTMQRLETVYDILHLPQCFLSLLGNRVTGGLPIELANISTLLNLTLDYNQLSGNIPPQFGNFSSLEKLSLISNNLSGELPQSLVKLTTMTDFGISDNFFSGNIPNFIQSWTNLRRLFIQGSGLSGPIPSGIASMANLSDLRISDLNGDETTFPHLSNNSNIKYIILRSCNIIGQLPKDFGKTSGLKVLDLSFNSLVGSIPNNFSSLSEVDYIYLTGNSLTGPLPTWMLNDGQHMNLFASGIVSCLRSFSCIHTYNSLHINCGGEEVKDDDKGTLYKKDKASGGASNFVQSATNWGFSSTGHFLDNGTSGYLRTNTSSISGKNPQLYMDARVSPLSLSYYGFCLKNGNYTISLHFAEIVFTKDRTYSSLGRRIFAVYIQGQLVLKDFNIEDEAGGVNIGIIKIFSAAVTDNTVDIRVYWAGRGTTGIPYFGEYGPLILAISVNLGKL</sequence>
<reference evidence="13" key="1">
    <citation type="submission" date="2023-05" db="EMBL/GenBank/DDBJ databases">
        <authorList>
            <person name="Huff M."/>
        </authorList>
    </citation>
    <scope>NUCLEOTIDE SEQUENCE</scope>
</reference>
<dbReference type="InterPro" id="IPR001611">
    <property type="entry name" value="Leu-rich_rpt"/>
</dbReference>